<dbReference type="InterPro" id="IPR002818">
    <property type="entry name" value="DJ-1/PfpI"/>
</dbReference>
<dbReference type="Pfam" id="PF01965">
    <property type="entry name" value="DJ-1_PfpI"/>
    <property type="match status" value="1"/>
</dbReference>
<proteinExistence type="predicted"/>
<dbReference type="Gene3D" id="3.40.50.880">
    <property type="match status" value="1"/>
</dbReference>
<dbReference type="PANTHER" id="PTHR43130:SF3">
    <property type="entry name" value="HTH-TYPE TRANSCRIPTIONAL REGULATOR RV1931C"/>
    <property type="match status" value="1"/>
</dbReference>
<accession>A0A9X7W408</accession>
<dbReference type="SUPFAM" id="SSF52317">
    <property type="entry name" value="Class I glutamine amidotransferase-like"/>
    <property type="match status" value="1"/>
</dbReference>
<evidence type="ECO:0000259" key="1">
    <source>
        <dbReference type="Pfam" id="PF01965"/>
    </source>
</evidence>
<feature type="domain" description="DJ-1/PfpI" evidence="1">
    <location>
        <begin position="2"/>
        <end position="160"/>
    </location>
</feature>
<dbReference type="Proteomes" id="UP000663505">
    <property type="component" value="Chromosome"/>
</dbReference>
<dbReference type="AlphaFoldDB" id="A0A9X7W408"/>
<dbReference type="InterPro" id="IPR029062">
    <property type="entry name" value="Class_I_gatase-like"/>
</dbReference>
<dbReference type="KEGG" id="afx:JZ786_09005"/>
<dbReference type="EMBL" id="CP071182">
    <property type="protein sequence ID" value="QSO49043.1"/>
    <property type="molecule type" value="Genomic_DNA"/>
</dbReference>
<dbReference type="PANTHER" id="PTHR43130">
    <property type="entry name" value="ARAC-FAMILY TRANSCRIPTIONAL REGULATOR"/>
    <property type="match status" value="1"/>
</dbReference>
<evidence type="ECO:0000313" key="3">
    <source>
        <dbReference type="Proteomes" id="UP000663505"/>
    </source>
</evidence>
<sequence length="178" mass="19122">MKSAAFLALPGCAIWQVAHLQRLLKAHDWSMWTLTMGAKEVDTDGGLHITPDANLYDTFPRDFSLLFVAGGHVTERELGDPGLTRFLRQYDAAGGLVASIGSGTTVIAAAGLIGGLHVAVDAECLQRFSELFTHAIVQESDVVQDGSVLTACAHAEAGFANGVMRLIETYPDTRRRHS</sequence>
<name>A0A9X7W408_9BACL</name>
<reference evidence="2 3" key="1">
    <citation type="submission" date="2021-02" db="EMBL/GenBank/DDBJ databases">
        <title>Alicyclobacillus curvatus sp. nov. and Alicyclobacillus mengziensis sp. nov., two acidophilic bacteria isolated from acid mine drainage.</title>
        <authorList>
            <person name="Huang Y."/>
        </authorList>
    </citation>
    <scope>NUCLEOTIDE SEQUENCE [LARGE SCALE GENOMIC DNA]</scope>
    <source>
        <strain evidence="2 3">S30H14</strain>
    </source>
</reference>
<dbReference type="RefSeq" id="WP_206658357.1">
    <property type="nucleotide sequence ID" value="NZ_CP071182.1"/>
</dbReference>
<gene>
    <name evidence="2" type="ORF">JZ786_09005</name>
</gene>
<keyword evidence="3" id="KW-1185">Reference proteome</keyword>
<dbReference type="InterPro" id="IPR052158">
    <property type="entry name" value="INH-QAR"/>
</dbReference>
<protein>
    <submittedName>
        <fullName evidence="2">DJ-1/PfpI family protein</fullName>
    </submittedName>
</protein>
<organism evidence="2 3">
    <name type="scientific">Alicyclobacillus mengziensis</name>
    <dbReference type="NCBI Taxonomy" id="2931921"/>
    <lineage>
        <taxon>Bacteria</taxon>
        <taxon>Bacillati</taxon>
        <taxon>Bacillota</taxon>
        <taxon>Bacilli</taxon>
        <taxon>Bacillales</taxon>
        <taxon>Alicyclobacillaceae</taxon>
        <taxon>Alicyclobacillus</taxon>
    </lineage>
</organism>
<evidence type="ECO:0000313" key="2">
    <source>
        <dbReference type="EMBL" id="QSO49043.1"/>
    </source>
</evidence>